<proteinExistence type="predicted"/>
<name>A0ABR6NF61_9SPHN</name>
<evidence type="ECO:0000313" key="1">
    <source>
        <dbReference type="EMBL" id="MBB5985923.1"/>
    </source>
</evidence>
<organism evidence="1 2">
    <name type="scientific">Sphingobium lignivorans</name>
    <dbReference type="NCBI Taxonomy" id="2735886"/>
    <lineage>
        <taxon>Bacteria</taxon>
        <taxon>Pseudomonadati</taxon>
        <taxon>Pseudomonadota</taxon>
        <taxon>Alphaproteobacteria</taxon>
        <taxon>Sphingomonadales</taxon>
        <taxon>Sphingomonadaceae</taxon>
        <taxon>Sphingobium</taxon>
    </lineage>
</organism>
<dbReference type="Gene3D" id="3.30.1580.10">
    <property type="entry name" value="Head-to-tail joining protein W"/>
    <property type="match status" value="1"/>
</dbReference>
<dbReference type="InterPro" id="IPR004174">
    <property type="entry name" value="GpW"/>
</dbReference>
<evidence type="ECO:0008006" key="3">
    <source>
        <dbReference type="Google" id="ProtNLM"/>
    </source>
</evidence>
<reference evidence="1 2" key="1">
    <citation type="submission" date="2020-08" db="EMBL/GenBank/DDBJ databases">
        <title>Exploring microbial biodiversity for novel pathways involved in the catabolism of aromatic compounds derived from lignin.</title>
        <authorList>
            <person name="Elkins J."/>
        </authorList>
    </citation>
    <scope>NUCLEOTIDE SEQUENCE [LARGE SCALE GENOMIC DNA]</scope>
    <source>
        <strain evidence="1 2">B1D3A</strain>
    </source>
</reference>
<dbReference type="InterPro" id="IPR036626">
    <property type="entry name" value="GpW_sf"/>
</dbReference>
<sequence>MASLQERLTEAQDALHDLVIGKAVVRCRDADGSEVTYTQATRSSLMAYIAKLERDIAASSNAAPCYAPMRLIF</sequence>
<dbReference type="RefSeq" id="WP_184152844.1">
    <property type="nucleotide sequence ID" value="NZ_JACHKA010000001.1"/>
</dbReference>
<evidence type="ECO:0000313" key="2">
    <source>
        <dbReference type="Proteomes" id="UP001138540"/>
    </source>
</evidence>
<dbReference type="SUPFAM" id="SSF64210">
    <property type="entry name" value="Head-to-tail joining protein W, gpW"/>
    <property type="match status" value="1"/>
</dbReference>
<keyword evidence="2" id="KW-1185">Reference proteome</keyword>
<dbReference type="EMBL" id="JACHKA010000001">
    <property type="protein sequence ID" value="MBB5985923.1"/>
    <property type="molecule type" value="Genomic_DNA"/>
</dbReference>
<gene>
    <name evidence="1" type="ORF">HNP60_001897</name>
</gene>
<dbReference type="Pfam" id="PF02831">
    <property type="entry name" value="gpW"/>
    <property type="match status" value="1"/>
</dbReference>
<comment type="caution">
    <text evidence="1">The sequence shown here is derived from an EMBL/GenBank/DDBJ whole genome shotgun (WGS) entry which is preliminary data.</text>
</comment>
<accession>A0ABR6NF61</accession>
<protein>
    <recommendedName>
        <fullName evidence="3">Phage tail protein</fullName>
    </recommendedName>
</protein>
<dbReference type="Proteomes" id="UP001138540">
    <property type="component" value="Unassembled WGS sequence"/>
</dbReference>